<dbReference type="InterPro" id="IPR036273">
    <property type="entry name" value="CRAL/TRIO_N_dom_sf"/>
</dbReference>
<dbReference type="Proteomes" id="UP001208570">
    <property type="component" value="Unassembled WGS sequence"/>
</dbReference>
<dbReference type="GO" id="GO:0008526">
    <property type="term" value="F:phosphatidylinositol transfer activity"/>
    <property type="evidence" value="ECO:0007669"/>
    <property type="project" value="TreeGrafter"/>
</dbReference>
<evidence type="ECO:0000259" key="2">
    <source>
        <dbReference type="SMART" id="SM01100"/>
    </source>
</evidence>
<dbReference type="EMBL" id="JAODUP010000362">
    <property type="protein sequence ID" value="KAK2151480.1"/>
    <property type="molecule type" value="Genomic_DNA"/>
</dbReference>
<feature type="compositionally biased region" description="Acidic residues" evidence="1">
    <location>
        <begin position="309"/>
        <end position="332"/>
    </location>
</feature>
<dbReference type="Pfam" id="PF00650">
    <property type="entry name" value="CRAL_TRIO"/>
    <property type="match status" value="1"/>
</dbReference>
<dbReference type="PANTHER" id="PTHR45824:SF29">
    <property type="entry name" value="GH16843P"/>
    <property type="match status" value="1"/>
</dbReference>
<accession>A0AAD9MZS9</accession>
<dbReference type="AlphaFoldDB" id="A0AAD9MZS9"/>
<keyword evidence="4" id="KW-1185">Reference proteome</keyword>
<comment type="caution">
    <text evidence="3">The sequence shown here is derived from an EMBL/GenBank/DDBJ whole genome shotgun (WGS) entry which is preliminary data.</text>
</comment>
<evidence type="ECO:0000313" key="4">
    <source>
        <dbReference type="Proteomes" id="UP001208570"/>
    </source>
</evidence>
<feature type="domain" description="CRAL/TRIO N-terminal" evidence="2">
    <location>
        <begin position="31"/>
        <end position="56"/>
    </location>
</feature>
<proteinExistence type="predicted"/>
<dbReference type="InterPro" id="IPR011074">
    <property type="entry name" value="CRAL/TRIO_N_dom"/>
</dbReference>
<dbReference type="PANTHER" id="PTHR45824">
    <property type="entry name" value="GH16843P"/>
    <property type="match status" value="1"/>
</dbReference>
<dbReference type="SUPFAM" id="SSF46938">
    <property type="entry name" value="CRAL/TRIO N-terminal domain"/>
    <property type="match status" value="1"/>
</dbReference>
<organism evidence="3 4">
    <name type="scientific">Paralvinella palmiformis</name>
    <dbReference type="NCBI Taxonomy" id="53620"/>
    <lineage>
        <taxon>Eukaryota</taxon>
        <taxon>Metazoa</taxon>
        <taxon>Spiralia</taxon>
        <taxon>Lophotrochozoa</taxon>
        <taxon>Annelida</taxon>
        <taxon>Polychaeta</taxon>
        <taxon>Sedentaria</taxon>
        <taxon>Canalipalpata</taxon>
        <taxon>Terebellida</taxon>
        <taxon>Terebelliformia</taxon>
        <taxon>Alvinellidae</taxon>
        <taxon>Paralvinella</taxon>
    </lineage>
</organism>
<reference evidence="3" key="1">
    <citation type="journal article" date="2023" name="Mol. Biol. Evol.">
        <title>Third-Generation Sequencing Reveals the Adaptive Role of the Epigenome in Three Deep-Sea Polychaetes.</title>
        <authorList>
            <person name="Perez M."/>
            <person name="Aroh O."/>
            <person name="Sun Y."/>
            <person name="Lan Y."/>
            <person name="Juniper S.K."/>
            <person name="Young C.R."/>
            <person name="Angers B."/>
            <person name="Qian P.Y."/>
        </authorList>
    </citation>
    <scope>NUCLEOTIDE SEQUENCE</scope>
    <source>
        <strain evidence="3">P08H-3</strain>
    </source>
</reference>
<sequence length="343" mass="39777">MDEDKGHLIEELRRHLRDVEPLPGEEDFFTNTETLVRFLKARDWNLKLSEKMIKETIEWRRKRQIGFDEMGRPVIYFCFRQATVVKNTLEQAVAHATYLVENAKRTMQPGVTTWVMVMDCKVFWKFSHIRVRDRPRRVNVAIRQQYDNSLIPALRYKPGISLPAYNPRLGYGATQLLSDHYPERLELGVVSSTSFSPQIKEVFETIFPDELTTWLLEEIRLNKEKHISILQRQFWLPPPYKEAHDPRGCPSYVRDYIEPYLSKADDPNAHKPHPNIIDYLRGKENVVSLSCSDLDSASEGPSTGRIDTGDDTNEEDDGSDTPDDDVNIDDEFQIPKSASPLHM</sequence>
<evidence type="ECO:0000256" key="1">
    <source>
        <dbReference type="SAM" id="MobiDB-lite"/>
    </source>
</evidence>
<evidence type="ECO:0000313" key="3">
    <source>
        <dbReference type="EMBL" id="KAK2151480.1"/>
    </source>
</evidence>
<feature type="compositionally biased region" description="Polar residues" evidence="1">
    <location>
        <begin position="292"/>
        <end position="301"/>
    </location>
</feature>
<protein>
    <recommendedName>
        <fullName evidence="2">CRAL/TRIO N-terminal domain-containing protein</fullName>
    </recommendedName>
</protein>
<name>A0AAD9MZS9_9ANNE</name>
<dbReference type="InterPro" id="IPR036865">
    <property type="entry name" value="CRAL-TRIO_dom_sf"/>
</dbReference>
<dbReference type="SMART" id="SM01100">
    <property type="entry name" value="CRAL_TRIO_N"/>
    <property type="match status" value="1"/>
</dbReference>
<dbReference type="Pfam" id="PF03765">
    <property type="entry name" value="CRAL_TRIO_N"/>
    <property type="match status" value="1"/>
</dbReference>
<dbReference type="InterPro" id="IPR052578">
    <property type="entry name" value="PI_Transfer_CRAL-TRIO"/>
</dbReference>
<dbReference type="Gene3D" id="3.40.525.10">
    <property type="entry name" value="CRAL-TRIO lipid binding domain"/>
    <property type="match status" value="2"/>
</dbReference>
<feature type="region of interest" description="Disordered" evidence="1">
    <location>
        <begin position="292"/>
        <end position="343"/>
    </location>
</feature>
<gene>
    <name evidence="3" type="ORF">LSH36_362g05002</name>
</gene>
<dbReference type="InterPro" id="IPR001251">
    <property type="entry name" value="CRAL-TRIO_dom"/>
</dbReference>
<dbReference type="SUPFAM" id="SSF52087">
    <property type="entry name" value="CRAL/TRIO domain"/>
    <property type="match status" value="1"/>
</dbReference>